<feature type="transmembrane region" description="Helical" evidence="1">
    <location>
        <begin position="187"/>
        <end position="207"/>
    </location>
</feature>
<protein>
    <submittedName>
        <fullName evidence="3">CPBP family glutamic-type intramembrane protease</fullName>
        <ecNumber evidence="3">3.4.-.-</ecNumber>
    </submittedName>
</protein>
<dbReference type="InterPro" id="IPR003675">
    <property type="entry name" value="Rce1/LyrA-like_dom"/>
</dbReference>
<feature type="transmembrane region" description="Helical" evidence="1">
    <location>
        <begin position="214"/>
        <end position="235"/>
    </location>
</feature>
<accession>A0AAJ5X7Y2</accession>
<evidence type="ECO:0000256" key="1">
    <source>
        <dbReference type="SAM" id="Phobius"/>
    </source>
</evidence>
<evidence type="ECO:0000313" key="3">
    <source>
        <dbReference type="EMBL" id="WEK45724.1"/>
    </source>
</evidence>
<dbReference type="KEGG" id="acob:P0Y56_11865"/>
<dbReference type="GO" id="GO:0004175">
    <property type="term" value="F:endopeptidase activity"/>
    <property type="evidence" value="ECO:0007669"/>
    <property type="project" value="UniProtKB-ARBA"/>
</dbReference>
<keyword evidence="1" id="KW-0472">Membrane</keyword>
<sequence>MTETIRTQDVLRGFAAFLRRPELIVPIGLRGKSAWRQWAILFAMQFGVLIAVVLPLVAVWQKIFALAGPDAFEQLPKGWLVPLTVAIAPVLEELFFRGWLTGRPRALWLFLCTLAVIGLMSASAFKLTTPLVVGIGFLAILLAAIAGWVWLRKKSAAPRWYARAFPAVFYLVIAGFGLLHLSNYSTWSLLAVPLVLPQLWIGTVLGYIRMKIGLPGSILAHICSNGVVVLLAPIFG</sequence>
<feature type="transmembrane region" description="Helical" evidence="1">
    <location>
        <begin position="38"/>
        <end position="59"/>
    </location>
</feature>
<gene>
    <name evidence="3" type="ORF">P0Y56_11865</name>
</gene>
<dbReference type="GO" id="GO:0080120">
    <property type="term" value="P:CAAX-box protein maturation"/>
    <property type="evidence" value="ECO:0007669"/>
    <property type="project" value="UniProtKB-ARBA"/>
</dbReference>
<dbReference type="EMBL" id="CP119316">
    <property type="protein sequence ID" value="WEK45724.1"/>
    <property type="molecule type" value="Genomic_DNA"/>
</dbReference>
<keyword evidence="3" id="KW-0645">Protease</keyword>
<keyword evidence="1" id="KW-0812">Transmembrane</keyword>
<feature type="transmembrane region" description="Helical" evidence="1">
    <location>
        <begin position="79"/>
        <end position="100"/>
    </location>
</feature>
<dbReference type="Proteomes" id="UP001218362">
    <property type="component" value="Chromosome"/>
</dbReference>
<dbReference type="Pfam" id="PF02517">
    <property type="entry name" value="Rce1-like"/>
    <property type="match status" value="1"/>
</dbReference>
<name>A0AAJ5X7Y2_9SPHN</name>
<dbReference type="GO" id="GO:0006508">
    <property type="term" value="P:proteolysis"/>
    <property type="evidence" value="ECO:0007669"/>
    <property type="project" value="UniProtKB-KW"/>
</dbReference>
<feature type="transmembrane region" description="Helical" evidence="1">
    <location>
        <begin position="131"/>
        <end position="151"/>
    </location>
</feature>
<reference evidence="3" key="1">
    <citation type="submission" date="2023-03" db="EMBL/GenBank/DDBJ databases">
        <title>Andean soil-derived lignocellulolytic bacterial consortium as a source of novel taxa and putative plastic-active enzymes.</title>
        <authorList>
            <person name="Diaz-Garcia L."/>
            <person name="Chuvochina M."/>
            <person name="Feuerriegel G."/>
            <person name="Bunk B."/>
            <person name="Sproer C."/>
            <person name="Streit W.R."/>
            <person name="Rodriguez L.M."/>
            <person name="Overmann J."/>
            <person name="Jimenez D.J."/>
        </authorList>
    </citation>
    <scope>NUCLEOTIDE SEQUENCE</scope>
    <source>
        <strain evidence="3">MAG 26</strain>
    </source>
</reference>
<keyword evidence="3" id="KW-0378">Hydrolase</keyword>
<feature type="domain" description="CAAX prenyl protease 2/Lysostaphin resistance protein A-like" evidence="2">
    <location>
        <begin position="79"/>
        <end position="226"/>
    </location>
</feature>
<feature type="transmembrane region" description="Helical" evidence="1">
    <location>
        <begin position="160"/>
        <end position="181"/>
    </location>
</feature>
<proteinExistence type="predicted"/>
<dbReference type="EC" id="3.4.-.-" evidence="3"/>
<organism evidence="3 4">
    <name type="scientific">Candidatus Andeanibacterium colombiense</name>
    <dbReference type="NCBI Taxonomy" id="3121345"/>
    <lineage>
        <taxon>Bacteria</taxon>
        <taxon>Pseudomonadati</taxon>
        <taxon>Pseudomonadota</taxon>
        <taxon>Alphaproteobacteria</taxon>
        <taxon>Sphingomonadales</taxon>
        <taxon>Sphingomonadaceae</taxon>
        <taxon>Candidatus Andeanibacterium</taxon>
    </lineage>
</organism>
<keyword evidence="1" id="KW-1133">Transmembrane helix</keyword>
<dbReference type="AlphaFoldDB" id="A0AAJ5X7Y2"/>
<evidence type="ECO:0000259" key="2">
    <source>
        <dbReference type="Pfam" id="PF02517"/>
    </source>
</evidence>
<evidence type="ECO:0000313" key="4">
    <source>
        <dbReference type="Proteomes" id="UP001218362"/>
    </source>
</evidence>
<feature type="transmembrane region" description="Helical" evidence="1">
    <location>
        <begin position="107"/>
        <end position="125"/>
    </location>
</feature>